<dbReference type="InParanoid" id="Q0UQ21"/>
<evidence type="ECO:0000313" key="2">
    <source>
        <dbReference type="Proteomes" id="UP000001055"/>
    </source>
</evidence>
<organism evidence="1 2">
    <name type="scientific">Phaeosphaeria nodorum (strain SN15 / ATCC MYA-4574 / FGSC 10173)</name>
    <name type="common">Glume blotch fungus</name>
    <name type="synonym">Parastagonospora nodorum</name>
    <dbReference type="NCBI Taxonomy" id="321614"/>
    <lineage>
        <taxon>Eukaryota</taxon>
        <taxon>Fungi</taxon>
        <taxon>Dikarya</taxon>
        <taxon>Ascomycota</taxon>
        <taxon>Pezizomycotina</taxon>
        <taxon>Dothideomycetes</taxon>
        <taxon>Pleosporomycetidae</taxon>
        <taxon>Pleosporales</taxon>
        <taxon>Pleosporineae</taxon>
        <taxon>Phaeosphaeriaceae</taxon>
        <taxon>Parastagonospora</taxon>
    </lineage>
</organism>
<protein>
    <submittedName>
        <fullName evidence="1">Uncharacterized protein</fullName>
    </submittedName>
</protein>
<reference evidence="2" key="1">
    <citation type="journal article" date="2007" name="Plant Cell">
        <title>Dothideomycete-plant interactions illuminated by genome sequencing and EST analysis of the wheat pathogen Stagonospora nodorum.</title>
        <authorList>
            <person name="Hane J.K."/>
            <person name="Lowe R.G."/>
            <person name="Solomon P.S."/>
            <person name="Tan K.C."/>
            <person name="Schoch C.L."/>
            <person name="Spatafora J.W."/>
            <person name="Crous P.W."/>
            <person name="Kodira C."/>
            <person name="Birren B.W."/>
            <person name="Galagan J.E."/>
            <person name="Torriani S.F."/>
            <person name="McDonald B.A."/>
            <person name="Oliver R.P."/>
        </authorList>
    </citation>
    <scope>NUCLEOTIDE SEQUENCE [LARGE SCALE GENOMIC DNA]</scope>
    <source>
        <strain evidence="2">SN15 / ATCC MYA-4574 / FGSC 10173</strain>
    </source>
</reference>
<sequence>MAVAKLAAVLLGAVCLKAAAAFVAGVLLGEDANKSSLREDSYDH</sequence>
<accession>Q0UQ21</accession>
<dbReference type="Proteomes" id="UP000001055">
    <property type="component" value="Unassembled WGS sequence"/>
</dbReference>
<dbReference type="RefSeq" id="XP_001796527.1">
    <property type="nucleotide sequence ID" value="XM_001796475.1"/>
</dbReference>
<gene>
    <name evidence="1" type="ORF">SNOG_06143</name>
</gene>
<name>Q0UQ21_PHANO</name>
<proteinExistence type="predicted"/>
<evidence type="ECO:0000313" key="1">
    <source>
        <dbReference type="EMBL" id="EAT85974.1"/>
    </source>
</evidence>
<dbReference type="AlphaFoldDB" id="Q0UQ21"/>
<dbReference type="EMBL" id="CH445333">
    <property type="protein sequence ID" value="EAT85974.1"/>
    <property type="molecule type" value="Genomic_DNA"/>
</dbReference>
<dbReference type="GeneID" id="5973406"/>
<dbReference type="KEGG" id="pno:SNOG_06143"/>